<reference evidence="1" key="1">
    <citation type="submission" date="2018-02" db="EMBL/GenBank/DDBJ databases">
        <title>Rhizophora mucronata_Transcriptome.</title>
        <authorList>
            <person name="Meera S.P."/>
            <person name="Sreeshan A."/>
            <person name="Augustine A."/>
        </authorList>
    </citation>
    <scope>NUCLEOTIDE SEQUENCE</scope>
    <source>
        <tissue evidence="1">Leaf</tissue>
    </source>
</reference>
<protein>
    <submittedName>
        <fullName evidence="1">Uncharacterized protein</fullName>
    </submittedName>
</protein>
<dbReference type="AlphaFoldDB" id="A0A2P2QUH5"/>
<organism evidence="1">
    <name type="scientific">Rhizophora mucronata</name>
    <name type="common">Asiatic mangrove</name>
    <dbReference type="NCBI Taxonomy" id="61149"/>
    <lineage>
        <taxon>Eukaryota</taxon>
        <taxon>Viridiplantae</taxon>
        <taxon>Streptophyta</taxon>
        <taxon>Embryophyta</taxon>
        <taxon>Tracheophyta</taxon>
        <taxon>Spermatophyta</taxon>
        <taxon>Magnoliopsida</taxon>
        <taxon>eudicotyledons</taxon>
        <taxon>Gunneridae</taxon>
        <taxon>Pentapetalae</taxon>
        <taxon>rosids</taxon>
        <taxon>fabids</taxon>
        <taxon>Malpighiales</taxon>
        <taxon>Rhizophoraceae</taxon>
        <taxon>Rhizophora</taxon>
    </lineage>
</organism>
<dbReference type="EMBL" id="GGEC01090172">
    <property type="protein sequence ID" value="MBX70656.1"/>
    <property type="molecule type" value="Transcribed_RNA"/>
</dbReference>
<name>A0A2P2QUH5_RHIMU</name>
<accession>A0A2P2QUH5</accession>
<sequence length="31" mass="3785">MRELVYQVSCHCHRTCLQTIFRIPKCNLPFF</sequence>
<proteinExistence type="predicted"/>
<evidence type="ECO:0000313" key="1">
    <source>
        <dbReference type="EMBL" id="MBX70656.1"/>
    </source>
</evidence>